<reference evidence="2 3" key="1">
    <citation type="submission" date="2024-01" db="EMBL/GenBank/DDBJ databases">
        <title>Complete genome of Cladobotryum mycophilum ATHUM6906.</title>
        <authorList>
            <person name="Christinaki A.C."/>
            <person name="Myridakis A.I."/>
            <person name="Kouvelis V.N."/>
        </authorList>
    </citation>
    <scope>NUCLEOTIDE SEQUENCE [LARGE SCALE GENOMIC DNA]</scope>
    <source>
        <strain evidence="2 3">ATHUM6906</strain>
    </source>
</reference>
<evidence type="ECO:0000256" key="1">
    <source>
        <dbReference type="SAM" id="SignalP"/>
    </source>
</evidence>
<dbReference type="EMBL" id="JAVFKD010000016">
    <property type="protein sequence ID" value="KAK5987795.1"/>
    <property type="molecule type" value="Genomic_DNA"/>
</dbReference>
<keyword evidence="1" id="KW-0732">Signal</keyword>
<keyword evidence="3" id="KW-1185">Reference proteome</keyword>
<organism evidence="2 3">
    <name type="scientific">Cladobotryum mycophilum</name>
    <dbReference type="NCBI Taxonomy" id="491253"/>
    <lineage>
        <taxon>Eukaryota</taxon>
        <taxon>Fungi</taxon>
        <taxon>Dikarya</taxon>
        <taxon>Ascomycota</taxon>
        <taxon>Pezizomycotina</taxon>
        <taxon>Sordariomycetes</taxon>
        <taxon>Hypocreomycetidae</taxon>
        <taxon>Hypocreales</taxon>
        <taxon>Hypocreaceae</taxon>
        <taxon>Cladobotryum</taxon>
    </lineage>
</organism>
<accession>A0ABR0S7P1</accession>
<comment type="caution">
    <text evidence="2">The sequence shown here is derived from an EMBL/GenBank/DDBJ whole genome shotgun (WGS) entry which is preliminary data.</text>
</comment>
<feature type="chain" id="PRO_5047010352" evidence="1">
    <location>
        <begin position="28"/>
        <end position="97"/>
    </location>
</feature>
<dbReference type="Proteomes" id="UP001338125">
    <property type="component" value="Unassembled WGS sequence"/>
</dbReference>
<evidence type="ECO:0000313" key="3">
    <source>
        <dbReference type="Proteomes" id="UP001338125"/>
    </source>
</evidence>
<protein>
    <submittedName>
        <fullName evidence="2">Uncharacterized protein</fullName>
    </submittedName>
</protein>
<name>A0ABR0S7P1_9HYPO</name>
<sequence>MEFSSLLSTAASLAPTISGLLLQTTQADQKDYGFVRLNYDNAYVDGGFCSSGSYVSIELDDQGIAKSTSDLGTLVMRYDKMSRYVVEIIMIKELGVV</sequence>
<proteinExistence type="predicted"/>
<feature type="signal peptide" evidence="1">
    <location>
        <begin position="1"/>
        <end position="27"/>
    </location>
</feature>
<gene>
    <name evidence="2" type="ORF">PT974_11929</name>
</gene>
<evidence type="ECO:0000313" key="2">
    <source>
        <dbReference type="EMBL" id="KAK5987795.1"/>
    </source>
</evidence>